<dbReference type="KEGG" id="cmp:Cha6605_4562"/>
<reference evidence="1 2" key="1">
    <citation type="submission" date="2012-05" db="EMBL/GenBank/DDBJ databases">
        <title>Finished chromosome of genome of Chamaesiphon sp. PCC 6605.</title>
        <authorList>
            <consortium name="US DOE Joint Genome Institute"/>
            <person name="Gugger M."/>
            <person name="Coursin T."/>
            <person name="Rippka R."/>
            <person name="Tandeau De Marsac N."/>
            <person name="Huntemann M."/>
            <person name="Wei C.-L."/>
            <person name="Han J."/>
            <person name="Detter J.C."/>
            <person name="Han C."/>
            <person name="Tapia R."/>
            <person name="Chen A."/>
            <person name="Kyrpides N."/>
            <person name="Mavromatis K."/>
            <person name="Markowitz V."/>
            <person name="Szeto E."/>
            <person name="Ivanova N."/>
            <person name="Pagani I."/>
            <person name="Pati A."/>
            <person name="Goodwin L."/>
            <person name="Nordberg H.P."/>
            <person name="Cantor M.N."/>
            <person name="Hua S.X."/>
            <person name="Woyke T."/>
            <person name="Kerfeld C.A."/>
        </authorList>
    </citation>
    <scope>NUCLEOTIDE SEQUENCE [LARGE SCALE GENOMIC DNA]</scope>
    <source>
        <strain evidence="2">ATCC 27169 / PCC 6605</strain>
    </source>
</reference>
<accession>K9UM14</accession>
<keyword evidence="2" id="KW-1185">Reference proteome</keyword>
<sequence length="85" mass="9458">MQLTNMEITADMVAKQIAVQLLTTINGVANGEVIISNAKELTEDQWTRVESIYQNADGTITVVLNDNTALLEWLNEQFQTADCNQ</sequence>
<dbReference type="AlphaFoldDB" id="K9UM14"/>
<evidence type="ECO:0000313" key="2">
    <source>
        <dbReference type="Proteomes" id="UP000010366"/>
    </source>
</evidence>
<organism evidence="1 2">
    <name type="scientific">Chamaesiphon minutus (strain ATCC 27169 / PCC 6605)</name>
    <dbReference type="NCBI Taxonomy" id="1173020"/>
    <lineage>
        <taxon>Bacteria</taxon>
        <taxon>Bacillati</taxon>
        <taxon>Cyanobacteriota</taxon>
        <taxon>Cyanophyceae</taxon>
        <taxon>Gomontiellales</taxon>
        <taxon>Chamaesiphonaceae</taxon>
        <taxon>Chamaesiphon</taxon>
    </lineage>
</organism>
<dbReference type="Proteomes" id="UP000010366">
    <property type="component" value="Chromosome"/>
</dbReference>
<proteinExistence type="predicted"/>
<dbReference type="HOGENOM" id="CLU_2506686_0_0_3"/>
<dbReference type="EMBL" id="CP003600">
    <property type="protein sequence ID" value="AFY95481.1"/>
    <property type="molecule type" value="Genomic_DNA"/>
</dbReference>
<gene>
    <name evidence="1" type="ORF">Cha6605_4562</name>
</gene>
<dbReference type="STRING" id="1173020.Cha6605_4562"/>
<name>K9UM14_CHAP6</name>
<dbReference type="RefSeq" id="WP_015161580.1">
    <property type="nucleotide sequence ID" value="NC_019697.1"/>
</dbReference>
<evidence type="ECO:0000313" key="1">
    <source>
        <dbReference type="EMBL" id="AFY95481.1"/>
    </source>
</evidence>
<protein>
    <submittedName>
        <fullName evidence="1">Uncharacterized protein</fullName>
    </submittedName>
</protein>